<feature type="domain" description="AB hydrolase-1" evidence="1">
    <location>
        <begin position="28"/>
        <end position="134"/>
    </location>
</feature>
<dbReference type="PANTHER" id="PTHR43329">
    <property type="entry name" value="EPOXIDE HYDROLASE"/>
    <property type="match status" value="1"/>
</dbReference>
<dbReference type="EMBL" id="BAAATD010000002">
    <property type="protein sequence ID" value="GAA2585585.1"/>
    <property type="molecule type" value="Genomic_DNA"/>
</dbReference>
<evidence type="ECO:0000313" key="3">
    <source>
        <dbReference type="Proteomes" id="UP001501509"/>
    </source>
</evidence>
<comment type="caution">
    <text evidence="2">The sequence shown here is derived from an EMBL/GenBank/DDBJ whole genome shotgun (WGS) entry which is preliminary data.</text>
</comment>
<name>A0ABN3PI86_9ACTN</name>
<evidence type="ECO:0000259" key="1">
    <source>
        <dbReference type="Pfam" id="PF00561"/>
    </source>
</evidence>
<dbReference type="SUPFAM" id="SSF53474">
    <property type="entry name" value="alpha/beta-Hydrolases"/>
    <property type="match status" value="1"/>
</dbReference>
<dbReference type="Proteomes" id="UP001501509">
    <property type="component" value="Unassembled WGS sequence"/>
</dbReference>
<accession>A0ABN3PI86</accession>
<dbReference type="Gene3D" id="3.40.50.1820">
    <property type="entry name" value="alpha/beta hydrolase"/>
    <property type="match status" value="1"/>
</dbReference>
<organism evidence="2 3">
    <name type="scientific">Actinomadura fulvescens</name>
    <dbReference type="NCBI Taxonomy" id="46160"/>
    <lineage>
        <taxon>Bacteria</taxon>
        <taxon>Bacillati</taxon>
        <taxon>Actinomycetota</taxon>
        <taxon>Actinomycetes</taxon>
        <taxon>Streptosporangiales</taxon>
        <taxon>Thermomonosporaceae</taxon>
        <taxon>Actinomadura</taxon>
    </lineage>
</organism>
<keyword evidence="3" id="KW-1185">Reference proteome</keyword>
<proteinExistence type="predicted"/>
<dbReference type="InterPro" id="IPR029058">
    <property type="entry name" value="AB_hydrolase_fold"/>
</dbReference>
<dbReference type="RefSeq" id="WP_344539510.1">
    <property type="nucleotide sequence ID" value="NZ_BAAATD010000002.1"/>
</dbReference>
<dbReference type="InterPro" id="IPR000073">
    <property type="entry name" value="AB_hydrolase_1"/>
</dbReference>
<sequence>MTLTPTTRKVKGDGIKLAVRQYGPRDAPTVVLVHGYPDNQAIWEPIAEILAARFHVVTYDVRGAGESGRPRRTKAYVMDNLGGDLRAVIDAVSPDRPVHLVGHDWGSVQGWGAITGAGGERQAGRIASFTSISGPCIEHFGQWVRDRLRRPTPRHLAELAGQFARSWYLMFGAVPGLPQLGWRLGGARLFPVIIERMEGIERKPGPTFRQDALYGMKLYRANALRFLRPGELCRTRVPVQVIAPTRDAFVSPHQSKDVGRYVDRCWRRELPVGHWGAVRKDPAVVAAWLGEFVDHIEGEPESAGLQAAQERALCG</sequence>
<protein>
    <recommendedName>
        <fullName evidence="1">AB hydrolase-1 domain-containing protein</fullName>
    </recommendedName>
</protein>
<reference evidence="2 3" key="1">
    <citation type="journal article" date="2019" name="Int. J. Syst. Evol. Microbiol.">
        <title>The Global Catalogue of Microorganisms (GCM) 10K type strain sequencing project: providing services to taxonomists for standard genome sequencing and annotation.</title>
        <authorList>
            <consortium name="The Broad Institute Genomics Platform"/>
            <consortium name="The Broad Institute Genome Sequencing Center for Infectious Disease"/>
            <person name="Wu L."/>
            <person name="Ma J."/>
        </authorList>
    </citation>
    <scope>NUCLEOTIDE SEQUENCE [LARGE SCALE GENOMIC DNA]</scope>
    <source>
        <strain evidence="2 3">JCM 6833</strain>
    </source>
</reference>
<dbReference type="Pfam" id="PF00561">
    <property type="entry name" value="Abhydrolase_1"/>
    <property type="match status" value="1"/>
</dbReference>
<evidence type="ECO:0000313" key="2">
    <source>
        <dbReference type="EMBL" id="GAA2585585.1"/>
    </source>
</evidence>
<gene>
    <name evidence="2" type="ORF">GCM10010411_17890</name>
</gene>